<evidence type="ECO:0000256" key="1">
    <source>
        <dbReference type="ARBA" id="ARBA00022598"/>
    </source>
</evidence>
<proteinExistence type="inferred from homology"/>
<keyword evidence="3 6" id="KW-0547">Nucleotide-binding</keyword>
<dbReference type="AlphaFoldDB" id="A0AAP2CLC0"/>
<dbReference type="GO" id="GO:0005737">
    <property type="term" value="C:cytoplasm"/>
    <property type="evidence" value="ECO:0007669"/>
    <property type="project" value="UniProtKB-SubCell"/>
</dbReference>
<dbReference type="InterPro" id="IPR012094">
    <property type="entry name" value="tRNA_Ile_lys_synt"/>
</dbReference>
<dbReference type="Pfam" id="PF01171">
    <property type="entry name" value="ATP_bind_3"/>
    <property type="match status" value="1"/>
</dbReference>
<keyword evidence="2 6" id="KW-0819">tRNA processing</keyword>
<dbReference type="SUPFAM" id="SSF52402">
    <property type="entry name" value="Adenine nucleotide alpha hydrolases-like"/>
    <property type="match status" value="1"/>
</dbReference>
<dbReference type="EMBL" id="JADQAZ010000001">
    <property type="protein sequence ID" value="MBT0955943.1"/>
    <property type="molecule type" value="Genomic_DNA"/>
</dbReference>
<dbReference type="GO" id="GO:0006400">
    <property type="term" value="P:tRNA modification"/>
    <property type="evidence" value="ECO:0007669"/>
    <property type="project" value="UniProtKB-UniRule"/>
</dbReference>
<dbReference type="InterPro" id="IPR014729">
    <property type="entry name" value="Rossmann-like_a/b/a_fold"/>
</dbReference>
<dbReference type="EC" id="6.3.4.19" evidence="6"/>
<dbReference type="GO" id="GO:0005524">
    <property type="term" value="F:ATP binding"/>
    <property type="evidence" value="ECO:0007669"/>
    <property type="project" value="UniProtKB-UniRule"/>
</dbReference>
<evidence type="ECO:0000259" key="7">
    <source>
        <dbReference type="Pfam" id="PF01171"/>
    </source>
</evidence>
<protein>
    <recommendedName>
        <fullName evidence="6">tRNA(Ile)-lysidine synthase</fullName>
        <ecNumber evidence="6">6.3.4.19</ecNumber>
    </recommendedName>
    <alternativeName>
        <fullName evidence="6">tRNA(Ile)-2-lysyl-cytidine synthase</fullName>
    </alternativeName>
    <alternativeName>
        <fullName evidence="6">tRNA(Ile)-lysidine synthetase</fullName>
    </alternativeName>
</protein>
<evidence type="ECO:0000313" key="8">
    <source>
        <dbReference type="EMBL" id="MBT0955943.1"/>
    </source>
</evidence>
<dbReference type="PANTHER" id="PTHR43033">
    <property type="entry name" value="TRNA(ILE)-LYSIDINE SYNTHASE-RELATED"/>
    <property type="match status" value="1"/>
</dbReference>
<keyword evidence="1 6" id="KW-0436">Ligase</keyword>
<dbReference type="Proteomes" id="UP001315686">
    <property type="component" value="Unassembled WGS sequence"/>
</dbReference>
<dbReference type="InterPro" id="IPR012795">
    <property type="entry name" value="tRNA_Ile_lys_synt_N"/>
</dbReference>
<name>A0AAP2CLC0_9RHOB</name>
<evidence type="ECO:0000256" key="4">
    <source>
        <dbReference type="ARBA" id="ARBA00022840"/>
    </source>
</evidence>
<organism evidence="8 9">
    <name type="scientific">Harenicola maris</name>
    <dbReference type="NCBI Taxonomy" id="2841044"/>
    <lineage>
        <taxon>Bacteria</taxon>
        <taxon>Pseudomonadati</taxon>
        <taxon>Pseudomonadota</taxon>
        <taxon>Alphaproteobacteria</taxon>
        <taxon>Rhodobacterales</taxon>
        <taxon>Paracoccaceae</taxon>
        <taxon>Harenicola</taxon>
    </lineage>
</organism>
<comment type="function">
    <text evidence="6">Ligates lysine onto the cytidine present at position 34 of the AUA codon-specific tRNA(Ile) that contains the anticodon CAU, in an ATP-dependent manner. Cytidine is converted to lysidine, thus changing the amino acid specificity of the tRNA from methionine to isoleucine.</text>
</comment>
<dbReference type="PANTHER" id="PTHR43033:SF1">
    <property type="entry name" value="TRNA(ILE)-LYSIDINE SYNTHASE-RELATED"/>
    <property type="match status" value="1"/>
</dbReference>
<comment type="caution">
    <text evidence="8">The sequence shown here is derived from an EMBL/GenBank/DDBJ whole genome shotgun (WGS) entry which is preliminary data.</text>
</comment>
<sequence>MERLLPQVPPAGLGLAVSGGSDSTALMHLAAEWAQGRGCALSVLTVDHGLRAAAADEALQVAAQARALGLPHQTIRWEGWSGQGNLQDAARRARHAIIAKWRGEIGHILLGHTQDDQAETVLMHLLRGSGVDGLAGMAPLRRISPQGGETAAGAPGGADQGFTLIRPLLNTPRAELRAYLGARGIAWSDDPSNEDEAYDRVRARKAIAGGEGGLDPRVLAQTARRMARAAQALRRMSHRAAEAHARAEQGDIVFSPEVFGLDDELQLRLLAGALSWVSSAQYRPREAALIGAIRAAAEGRDASLHGCLILARRGGLRVTREYAAVADLRAPAGALWDDRWHLACEAQGAEVRATGEEGLAQIELPKERPPRQAILSQPAIWRDNRVISAPLVGWGAKCTVELRPRRGDFAQSLLGD</sequence>
<feature type="binding site" evidence="6">
    <location>
        <begin position="18"/>
        <end position="23"/>
    </location>
    <ligand>
        <name>ATP</name>
        <dbReference type="ChEBI" id="CHEBI:30616"/>
    </ligand>
</feature>
<dbReference type="Gene3D" id="3.40.50.620">
    <property type="entry name" value="HUPs"/>
    <property type="match status" value="1"/>
</dbReference>
<keyword evidence="6" id="KW-0963">Cytoplasm</keyword>
<feature type="domain" description="tRNA(Ile)-lysidine/2-thiocytidine synthase N-terminal" evidence="7">
    <location>
        <begin position="15"/>
        <end position="205"/>
    </location>
</feature>
<comment type="domain">
    <text evidence="6">The N-terminal region contains the highly conserved SGGXDS motif, predicted to be a P-loop motif involved in ATP binding.</text>
</comment>
<evidence type="ECO:0000256" key="3">
    <source>
        <dbReference type="ARBA" id="ARBA00022741"/>
    </source>
</evidence>
<evidence type="ECO:0000313" key="9">
    <source>
        <dbReference type="Proteomes" id="UP001315686"/>
    </source>
</evidence>
<gene>
    <name evidence="6 8" type="primary">tilS</name>
    <name evidence="8" type="ORF">IV417_00970</name>
</gene>
<evidence type="ECO:0000256" key="2">
    <source>
        <dbReference type="ARBA" id="ARBA00022694"/>
    </source>
</evidence>
<accession>A0AAP2CLC0</accession>
<keyword evidence="4 6" id="KW-0067">ATP-binding</keyword>
<evidence type="ECO:0000256" key="5">
    <source>
        <dbReference type="ARBA" id="ARBA00048539"/>
    </source>
</evidence>
<reference evidence="8 9" key="1">
    <citation type="journal article" date="2021" name="Arch. Microbiol.">
        <title>Harenicola maris gen. nov., sp. nov. isolated from the Sea of Japan shallow sediments.</title>
        <authorList>
            <person name="Romanenko L.A."/>
            <person name="Kurilenko V.V."/>
            <person name="Chernysheva N.Y."/>
            <person name="Tekutyeva L.A."/>
            <person name="Velansky P.V."/>
            <person name="Svetashev V.I."/>
            <person name="Isaeva M.P."/>
        </authorList>
    </citation>
    <scope>NUCLEOTIDE SEQUENCE [LARGE SCALE GENOMIC DNA]</scope>
    <source>
        <strain evidence="8 9">KMM 3653</strain>
    </source>
</reference>
<dbReference type="InterPro" id="IPR011063">
    <property type="entry name" value="TilS/TtcA_N"/>
</dbReference>
<dbReference type="CDD" id="cd01992">
    <property type="entry name" value="TilS_N"/>
    <property type="match status" value="1"/>
</dbReference>
<dbReference type="GO" id="GO:0032267">
    <property type="term" value="F:tRNA(Ile)-lysidine synthase activity"/>
    <property type="evidence" value="ECO:0007669"/>
    <property type="project" value="UniProtKB-EC"/>
</dbReference>
<evidence type="ECO:0000256" key="6">
    <source>
        <dbReference type="HAMAP-Rule" id="MF_01161"/>
    </source>
</evidence>
<comment type="similarity">
    <text evidence="6">Belongs to the tRNA(Ile)-lysidine synthase family.</text>
</comment>
<keyword evidence="9" id="KW-1185">Reference proteome</keyword>
<dbReference type="HAMAP" id="MF_01161">
    <property type="entry name" value="tRNA_Ile_lys_synt"/>
    <property type="match status" value="1"/>
</dbReference>
<comment type="subcellular location">
    <subcellularLocation>
        <location evidence="6">Cytoplasm</location>
    </subcellularLocation>
</comment>
<comment type="catalytic activity">
    <reaction evidence="5 6">
        <text>cytidine(34) in tRNA(Ile2) + L-lysine + ATP = lysidine(34) in tRNA(Ile2) + AMP + diphosphate + H(+)</text>
        <dbReference type="Rhea" id="RHEA:43744"/>
        <dbReference type="Rhea" id="RHEA-COMP:10625"/>
        <dbReference type="Rhea" id="RHEA-COMP:10670"/>
        <dbReference type="ChEBI" id="CHEBI:15378"/>
        <dbReference type="ChEBI" id="CHEBI:30616"/>
        <dbReference type="ChEBI" id="CHEBI:32551"/>
        <dbReference type="ChEBI" id="CHEBI:33019"/>
        <dbReference type="ChEBI" id="CHEBI:82748"/>
        <dbReference type="ChEBI" id="CHEBI:83665"/>
        <dbReference type="ChEBI" id="CHEBI:456215"/>
        <dbReference type="EC" id="6.3.4.19"/>
    </reaction>
</comment>
<dbReference type="NCBIfam" id="TIGR02432">
    <property type="entry name" value="lysidine_TilS_N"/>
    <property type="match status" value="1"/>
</dbReference>